<dbReference type="RefSeq" id="XP_766465.1">
    <property type="nucleotide sequence ID" value="XM_761372.1"/>
</dbReference>
<protein>
    <submittedName>
        <fullName evidence="2">Uncharacterized protein</fullName>
    </submittedName>
</protein>
<evidence type="ECO:0000313" key="2">
    <source>
        <dbReference type="EMBL" id="EAN34182.1"/>
    </source>
</evidence>
<dbReference type="AlphaFoldDB" id="Q4N776"/>
<dbReference type="VEuPathDB" id="PiroplasmaDB:TpMuguga_01g00944"/>
<dbReference type="Proteomes" id="UP000001949">
    <property type="component" value="Unassembled WGS sequence"/>
</dbReference>
<dbReference type="eggNOG" id="ENOG502TN3F">
    <property type="taxonomic scope" value="Eukaryota"/>
</dbReference>
<gene>
    <name evidence="2" type="ordered locus">TP01_0944</name>
</gene>
<proteinExistence type="predicted"/>
<feature type="compositionally biased region" description="Low complexity" evidence="1">
    <location>
        <begin position="66"/>
        <end position="98"/>
    </location>
</feature>
<feature type="region of interest" description="Disordered" evidence="1">
    <location>
        <begin position="51"/>
        <end position="112"/>
    </location>
</feature>
<keyword evidence="3" id="KW-1185">Reference proteome</keyword>
<organism evidence="2 3">
    <name type="scientific">Theileria parva</name>
    <name type="common">East coast fever infection agent</name>
    <dbReference type="NCBI Taxonomy" id="5875"/>
    <lineage>
        <taxon>Eukaryota</taxon>
        <taxon>Sar</taxon>
        <taxon>Alveolata</taxon>
        <taxon>Apicomplexa</taxon>
        <taxon>Aconoidasida</taxon>
        <taxon>Piroplasmida</taxon>
        <taxon>Theileriidae</taxon>
        <taxon>Theileria</taxon>
    </lineage>
</organism>
<evidence type="ECO:0000313" key="3">
    <source>
        <dbReference type="Proteomes" id="UP000001949"/>
    </source>
</evidence>
<dbReference type="GeneID" id="3503119"/>
<dbReference type="KEGG" id="tpv:TP01_0944"/>
<dbReference type="InParanoid" id="Q4N776"/>
<name>Q4N776_THEPA</name>
<evidence type="ECO:0000256" key="1">
    <source>
        <dbReference type="SAM" id="MobiDB-lite"/>
    </source>
</evidence>
<dbReference type="EMBL" id="AAGK01000001">
    <property type="protein sequence ID" value="EAN34182.1"/>
    <property type="molecule type" value="Genomic_DNA"/>
</dbReference>
<feature type="region of interest" description="Disordered" evidence="1">
    <location>
        <begin position="1"/>
        <end position="37"/>
    </location>
</feature>
<accession>Q4N776</accession>
<reference evidence="2 3" key="1">
    <citation type="journal article" date="2005" name="Science">
        <title>Genome sequence of Theileria parva, a bovine pathogen that transforms lymphocytes.</title>
        <authorList>
            <person name="Gardner M.J."/>
            <person name="Bishop R."/>
            <person name="Shah T."/>
            <person name="de Villiers E.P."/>
            <person name="Carlton J.M."/>
            <person name="Hall N."/>
            <person name="Ren Q."/>
            <person name="Paulsen I.T."/>
            <person name="Pain A."/>
            <person name="Berriman M."/>
            <person name="Wilson R.J.M."/>
            <person name="Sato S."/>
            <person name="Ralph S.A."/>
            <person name="Mann D.J."/>
            <person name="Xiong Z."/>
            <person name="Shallom S.J."/>
            <person name="Weidman J."/>
            <person name="Jiang L."/>
            <person name="Lynn J."/>
            <person name="Weaver B."/>
            <person name="Shoaibi A."/>
            <person name="Domingo A.R."/>
            <person name="Wasawo D."/>
            <person name="Crabtree J."/>
            <person name="Wortman J.R."/>
            <person name="Haas B."/>
            <person name="Angiuoli S.V."/>
            <person name="Creasy T.H."/>
            <person name="Lu C."/>
            <person name="Suh B."/>
            <person name="Silva J.C."/>
            <person name="Utterback T.R."/>
            <person name="Feldblyum T.V."/>
            <person name="Pertea M."/>
            <person name="Allen J."/>
            <person name="Nierman W.C."/>
            <person name="Taracha E.L.N."/>
            <person name="Salzberg S.L."/>
            <person name="White O.R."/>
            <person name="Fitzhugh H.A."/>
            <person name="Morzaria S."/>
            <person name="Venter J.C."/>
            <person name="Fraser C.M."/>
            <person name="Nene V."/>
        </authorList>
    </citation>
    <scope>NUCLEOTIDE SEQUENCE [LARGE SCALE GENOMIC DNA]</scope>
    <source>
        <strain evidence="2 3">Muguga</strain>
    </source>
</reference>
<sequence>MPSCVCLRSPNKYVTSPKTPSELKATTTTNTADNQSLVTDSEVFDHQALLNQEGSTTYEGDSRAVSPSNSSDYNYLNNSSDQNSSDNSSDDQSSGSSDQQDDEFSSEKSEDLRKTVEKWNNLLKQFDENPDVQEVQKTLSLVASMSKDELEESDDVKKQVEETIRRLTSSLSEVRSLSSQMSDKELVLHPHMGDDDQTHFKCFLRNVKSHMGEAVELEVNESATQHILQLFNSLGLLNANVSGMGSHVLHVNGNGSGVGLLSRMSSSIKSSTVFKNLFDPLDLTKSKMDLTTYLHQLSNEIDGDDLASISTLSDLEPQEPQNPLSNCLLNTSLALDGVLCDLVREHNRDIPNFCNEQLKKQASLRNKYGDMSDLPLFIS</sequence>
<feature type="compositionally biased region" description="Polar residues" evidence="1">
    <location>
        <begin position="12"/>
        <end position="37"/>
    </location>
</feature>
<dbReference type="OMA" id="VEKWNNL"/>
<comment type="caution">
    <text evidence="2">The sequence shown here is derived from an EMBL/GenBank/DDBJ whole genome shotgun (WGS) entry which is preliminary data.</text>
</comment>